<comment type="caution">
    <text evidence="2">The sequence shown here is derived from an EMBL/GenBank/DDBJ whole genome shotgun (WGS) entry which is preliminary data.</text>
</comment>
<protein>
    <submittedName>
        <fullName evidence="2">DUF2752 domain-containing protein</fullName>
    </submittedName>
</protein>
<proteinExistence type="predicted"/>
<feature type="transmembrane region" description="Helical" evidence="1">
    <location>
        <begin position="100"/>
        <end position="123"/>
    </location>
</feature>
<gene>
    <name evidence="2" type="ORF">H8S09_00170</name>
</gene>
<accession>A0A8I0AE04</accession>
<dbReference type="InterPro" id="IPR021215">
    <property type="entry name" value="DUF2752"/>
</dbReference>
<organism evidence="2 3">
    <name type="scientific">Coprococcus hominis</name>
    <name type="common">ex Liu et al. 2022</name>
    <dbReference type="NCBI Taxonomy" id="2763039"/>
    <lineage>
        <taxon>Bacteria</taxon>
        <taxon>Bacillati</taxon>
        <taxon>Bacillota</taxon>
        <taxon>Clostridia</taxon>
        <taxon>Lachnospirales</taxon>
        <taxon>Lachnospiraceae</taxon>
        <taxon>Coprococcus</taxon>
    </lineage>
</organism>
<feature type="transmembrane region" description="Helical" evidence="1">
    <location>
        <begin position="67"/>
        <end position="88"/>
    </location>
</feature>
<dbReference type="Proteomes" id="UP000615234">
    <property type="component" value="Unassembled WGS sequence"/>
</dbReference>
<evidence type="ECO:0000313" key="2">
    <source>
        <dbReference type="EMBL" id="MBC5661319.1"/>
    </source>
</evidence>
<keyword evidence="1" id="KW-1133">Transmembrane helix</keyword>
<reference evidence="2 3" key="1">
    <citation type="submission" date="2020-08" db="EMBL/GenBank/DDBJ databases">
        <title>Genome public.</title>
        <authorList>
            <person name="Liu C."/>
            <person name="Sun Q."/>
        </authorList>
    </citation>
    <scope>NUCLEOTIDE SEQUENCE [LARGE SCALE GENOMIC DNA]</scope>
    <source>
        <strain evidence="2 3">NSJ-10</strain>
    </source>
</reference>
<name>A0A8I0AE04_9FIRM</name>
<evidence type="ECO:0000313" key="3">
    <source>
        <dbReference type="Proteomes" id="UP000615234"/>
    </source>
</evidence>
<evidence type="ECO:0000256" key="1">
    <source>
        <dbReference type="SAM" id="Phobius"/>
    </source>
</evidence>
<dbReference type="EMBL" id="JACOOX010000001">
    <property type="protein sequence ID" value="MBC5661319.1"/>
    <property type="molecule type" value="Genomic_DNA"/>
</dbReference>
<keyword evidence="1" id="KW-0472">Membrane</keyword>
<sequence length="128" mass="14517">MALWIFIFLLMGVLGIKVFHISLIDLIPAHCILYEKYGLYCTGCGGTRAAVALMNGHFVKSFIYHPAMIYSVLLLMLFVCSDIINNVFKTKKKKLQLSPGCFYIMVGIIIGQCLIKNILLIFFNYKII</sequence>
<keyword evidence="3" id="KW-1185">Reference proteome</keyword>
<keyword evidence="1" id="KW-0812">Transmembrane</keyword>
<dbReference type="Pfam" id="PF10825">
    <property type="entry name" value="DUF2752"/>
    <property type="match status" value="1"/>
</dbReference>
<dbReference type="AlphaFoldDB" id="A0A8I0AE04"/>